<accession>A0A8J3N2E0</accession>
<evidence type="ECO:0008006" key="3">
    <source>
        <dbReference type="Google" id="ProtNLM"/>
    </source>
</evidence>
<keyword evidence="2" id="KW-1185">Reference proteome</keyword>
<dbReference type="Proteomes" id="UP000597444">
    <property type="component" value="Unassembled WGS sequence"/>
</dbReference>
<dbReference type="InterPro" id="IPR004378">
    <property type="entry name" value="F420H2_quin_Rdtase"/>
</dbReference>
<evidence type="ECO:0000313" key="2">
    <source>
        <dbReference type="Proteomes" id="UP000597444"/>
    </source>
</evidence>
<dbReference type="AlphaFoldDB" id="A0A8J3N2E0"/>
<evidence type="ECO:0000313" key="1">
    <source>
        <dbReference type="EMBL" id="GHO96054.1"/>
    </source>
</evidence>
<dbReference type="GO" id="GO:0016491">
    <property type="term" value="F:oxidoreductase activity"/>
    <property type="evidence" value="ECO:0007669"/>
    <property type="project" value="InterPro"/>
</dbReference>
<dbReference type="EMBL" id="BNJK01000001">
    <property type="protein sequence ID" value="GHO96054.1"/>
    <property type="molecule type" value="Genomic_DNA"/>
</dbReference>
<protein>
    <recommendedName>
        <fullName evidence="3">Nitroreductase family deazaflavin-dependent oxidoreductase</fullName>
    </recommendedName>
</protein>
<reference evidence="1" key="1">
    <citation type="submission" date="2020-10" db="EMBL/GenBank/DDBJ databases">
        <title>Taxonomic study of unclassified bacteria belonging to the class Ktedonobacteria.</title>
        <authorList>
            <person name="Yabe S."/>
            <person name="Wang C.M."/>
            <person name="Zheng Y."/>
            <person name="Sakai Y."/>
            <person name="Cavaletti L."/>
            <person name="Monciardini P."/>
            <person name="Donadio S."/>
        </authorList>
    </citation>
    <scope>NUCLEOTIDE SEQUENCE</scope>
    <source>
        <strain evidence="1">ID150040</strain>
    </source>
</reference>
<dbReference type="Gene3D" id="2.30.110.10">
    <property type="entry name" value="Electron Transport, Fmn-binding Protein, Chain A"/>
    <property type="match status" value="1"/>
</dbReference>
<gene>
    <name evidence="1" type="ORF">KSF_061020</name>
</gene>
<dbReference type="InterPro" id="IPR012349">
    <property type="entry name" value="Split_barrel_FMN-bd"/>
</dbReference>
<dbReference type="RefSeq" id="WP_220206702.1">
    <property type="nucleotide sequence ID" value="NZ_BNJK01000001.1"/>
</dbReference>
<dbReference type="Pfam" id="PF04075">
    <property type="entry name" value="F420H2_quin_red"/>
    <property type="match status" value="1"/>
</dbReference>
<organism evidence="1 2">
    <name type="scientific">Reticulibacter mediterranei</name>
    <dbReference type="NCBI Taxonomy" id="2778369"/>
    <lineage>
        <taxon>Bacteria</taxon>
        <taxon>Bacillati</taxon>
        <taxon>Chloroflexota</taxon>
        <taxon>Ktedonobacteria</taxon>
        <taxon>Ktedonobacterales</taxon>
        <taxon>Reticulibacteraceae</taxon>
        <taxon>Reticulibacter</taxon>
    </lineage>
</organism>
<dbReference type="NCBIfam" id="TIGR00026">
    <property type="entry name" value="hi_GC_TIGR00026"/>
    <property type="match status" value="1"/>
</dbReference>
<comment type="caution">
    <text evidence="1">The sequence shown here is derived from an EMBL/GenBank/DDBJ whole genome shotgun (WGS) entry which is preliminary data.</text>
</comment>
<proteinExistence type="predicted"/>
<sequence>MTKTFHMTSGMKIGTAILTALLRAGFPLGPLTLLSVRGRKSGKVYTTPVALVEQDGRSFLVAAFGVVNWVKNIRAAGQVWLMRGWHTESMGVVELEAREAAPILKRFLQSFQRVPFIPPYFDVTPKSSLADFEREAMHHPVFCLVSTKVMQE</sequence>
<name>A0A8J3N2E0_9CHLR</name>